<proteinExistence type="predicted"/>
<name>X1U2D0_9ZZZZ</name>
<gene>
    <name evidence="2" type="ORF">S12H4_45758</name>
</gene>
<keyword evidence="1" id="KW-0472">Membrane</keyword>
<dbReference type="AlphaFoldDB" id="X1U2D0"/>
<comment type="caution">
    <text evidence="2">The sequence shown here is derived from an EMBL/GenBank/DDBJ whole genome shotgun (WGS) entry which is preliminary data.</text>
</comment>
<feature type="transmembrane region" description="Helical" evidence="1">
    <location>
        <begin position="26"/>
        <end position="52"/>
    </location>
</feature>
<keyword evidence="1" id="KW-0812">Transmembrane</keyword>
<evidence type="ECO:0000256" key="1">
    <source>
        <dbReference type="SAM" id="Phobius"/>
    </source>
</evidence>
<protein>
    <submittedName>
        <fullName evidence="2">Uncharacterized protein</fullName>
    </submittedName>
</protein>
<feature type="non-terminal residue" evidence="2">
    <location>
        <position position="71"/>
    </location>
</feature>
<organism evidence="2">
    <name type="scientific">marine sediment metagenome</name>
    <dbReference type="NCBI Taxonomy" id="412755"/>
    <lineage>
        <taxon>unclassified sequences</taxon>
        <taxon>metagenomes</taxon>
        <taxon>ecological metagenomes</taxon>
    </lineage>
</organism>
<evidence type="ECO:0000313" key="2">
    <source>
        <dbReference type="EMBL" id="GAJ11723.1"/>
    </source>
</evidence>
<keyword evidence="1" id="KW-1133">Transmembrane helix</keyword>
<sequence length="71" mass="8262">MGLAFFSHIYIQTIPPFSLGRFIIDLAAFIAFFAFGFMFYFIFSLILIWFFIKGANLAVDFSERLEARFGE</sequence>
<dbReference type="EMBL" id="BARW01028328">
    <property type="protein sequence ID" value="GAJ11723.1"/>
    <property type="molecule type" value="Genomic_DNA"/>
</dbReference>
<accession>X1U2D0</accession>
<reference evidence="2" key="1">
    <citation type="journal article" date="2014" name="Front. Microbiol.">
        <title>High frequency of phylogenetically diverse reductive dehalogenase-homologous genes in deep subseafloor sedimentary metagenomes.</title>
        <authorList>
            <person name="Kawai M."/>
            <person name="Futagami T."/>
            <person name="Toyoda A."/>
            <person name="Takaki Y."/>
            <person name="Nishi S."/>
            <person name="Hori S."/>
            <person name="Arai W."/>
            <person name="Tsubouchi T."/>
            <person name="Morono Y."/>
            <person name="Uchiyama I."/>
            <person name="Ito T."/>
            <person name="Fujiyama A."/>
            <person name="Inagaki F."/>
            <person name="Takami H."/>
        </authorList>
    </citation>
    <scope>NUCLEOTIDE SEQUENCE</scope>
    <source>
        <strain evidence="2">Expedition CK06-06</strain>
    </source>
</reference>